<accession>A0A847RVN9</accession>
<dbReference type="RefSeq" id="WP_168876794.1">
    <property type="nucleotide sequence ID" value="NZ_JABAIM010000001.1"/>
</dbReference>
<dbReference type="GO" id="GO:0032298">
    <property type="term" value="P:positive regulation of DNA-templated DNA replication initiation"/>
    <property type="evidence" value="ECO:0007669"/>
    <property type="project" value="TreeGrafter"/>
</dbReference>
<dbReference type="AlphaFoldDB" id="A0A847RVN9"/>
<dbReference type="Gene3D" id="3.40.50.10110">
    <property type="entry name" value="DNA polymerase III subunit chi"/>
    <property type="match status" value="1"/>
</dbReference>
<evidence type="ECO:0000313" key="1">
    <source>
        <dbReference type="EMBL" id="NLR75250.1"/>
    </source>
</evidence>
<sequence length="145" mass="16733">MTQVDFYSPVADKLGFALRLCQKAHTRQWRVLFWFDDVVALQHCSHQLWTRQPTSFVAHSRVDELAAADSPLLLAYAGLSPDGDLPHYDVLVNFSQDTPLPFARFARLVEMVGEDEADQLRCRTRFRYYREHGYPLQHHVLGSDA</sequence>
<protein>
    <submittedName>
        <fullName evidence="1">DNA polymerase III subunit chi</fullName>
    </submittedName>
</protein>
<organism evidence="1 2">
    <name type="scientific">Leeia aquatica</name>
    <dbReference type="NCBI Taxonomy" id="2725557"/>
    <lineage>
        <taxon>Bacteria</taxon>
        <taxon>Pseudomonadati</taxon>
        <taxon>Pseudomonadota</taxon>
        <taxon>Betaproteobacteria</taxon>
        <taxon>Neisseriales</taxon>
        <taxon>Leeiaceae</taxon>
        <taxon>Leeia</taxon>
    </lineage>
</organism>
<reference evidence="1 2" key="1">
    <citation type="submission" date="2020-04" db="EMBL/GenBank/DDBJ databases">
        <title>Draft genome of Leeia sp. IMCC25680.</title>
        <authorList>
            <person name="Song J."/>
            <person name="Cho J.-C."/>
        </authorList>
    </citation>
    <scope>NUCLEOTIDE SEQUENCE [LARGE SCALE GENOMIC DNA]</scope>
    <source>
        <strain evidence="1 2">IMCC25680</strain>
    </source>
</reference>
<dbReference type="EMBL" id="JABAIM010000001">
    <property type="protein sequence ID" value="NLR75250.1"/>
    <property type="molecule type" value="Genomic_DNA"/>
</dbReference>
<evidence type="ECO:0000313" key="2">
    <source>
        <dbReference type="Proteomes" id="UP000587991"/>
    </source>
</evidence>
<name>A0A847RVN9_9NEIS</name>
<comment type="caution">
    <text evidence="1">The sequence shown here is derived from an EMBL/GenBank/DDBJ whole genome shotgun (WGS) entry which is preliminary data.</text>
</comment>
<dbReference type="PANTHER" id="PTHR38767">
    <property type="entry name" value="DNA POLYMERASE III SUBUNIT CHI"/>
    <property type="match status" value="1"/>
</dbReference>
<dbReference type="GO" id="GO:0003887">
    <property type="term" value="F:DNA-directed DNA polymerase activity"/>
    <property type="evidence" value="ECO:0007669"/>
    <property type="project" value="InterPro"/>
</dbReference>
<proteinExistence type="predicted"/>
<dbReference type="InterPro" id="IPR036768">
    <property type="entry name" value="PolIII_chi_sf"/>
</dbReference>
<dbReference type="PANTHER" id="PTHR38767:SF1">
    <property type="entry name" value="DNA POLYMERASE III SUBUNIT CHI"/>
    <property type="match status" value="1"/>
</dbReference>
<dbReference type="Pfam" id="PF04364">
    <property type="entry name" value="DNA_pol3_chi"/>
    <property type="match status" value="1"/>
</dbReference>
<dbReference type="GO" id="GO:0003677">
    <property type="term" value="F:DNA binding"/>
    <property type="evidence" value="ECO:0007669"/>
    <property type="project" value="InterPro"/>
</dbReference>
<keyword evidence="2" id="KW-1185">Reference proteome</keyword>
<gene>
    <name evidence="1" type="ORF">HF682_08770</name>
</gene>
<dbReference type="InterPro" id="IPR007459">
    <property type="entry name" value="DNA_pol3_chi"/>
</dbReference>
<dbReference type="Proteomes" id="UP000587991">
    <property type="component" value="Unassembled WGS sequence"/>
</dbReference>
<dbReference type="GO" id="GO:0006260">
    <property type="term" value="P:DNA replication"/>
    <property type="evidence" value="ECO:0007669"/>
    <property type="project" value="InterPro"/>
</dbReference>
<dbReference type="SUPFAM" id="SSF102400">
    <property type="entry name" value="DNA polymerase III chi subunit"/>
    <property type="match status" value="1"/>
</dbReference>